<proteinExistence type="inferred from homology"/>
<feature type="transmembrane region" description="Helical" evidence="12">
    <location>
        <begin position="12"/>
        <end position="41"/>
    </location>
</feature>
<dbReference type="GO" id="GO:0005886">
    <property type="term" value="C:plasma membrane"/>
    <property type="evidence" value="ECO:0007669"/>
    <property type="project" value="UniProtKB-SubCell"/>
</dbReference>
<dbReference type="PANTHER" id="PTHR30365:SF14">
    <property type="entry name" value="CYTOCHROME BD MENAQUINOL OXIDASE SUBUNIT I-RELATED"/>
    <property type="match status" value="1"/>
</dbReference>
<evidence type="ECO:0000256" key="1">
    <source>
        <dbReference type="ARBA" id="ARBA00004651"/>
    </source>
</evidence>
<dbReference type="Proteomes" id="UP000198346">
    <property type="component" value="Unassembled WGS sequence"/>
</dbReference>
<dbReference type="InterPro" id="IPR002585">
    <property type="entry name" value="Cyt-d_ubiquinol_oxidase_su_1"/>
</dbReference>
<evidence type="ECO:0000256" key="2">
    <source>
        <dbReference type="ARBA" id="ARBA00009819"/>
    </source>
</evidence>
<name>A0A239PZJ4_9PROT</name>
<keyword evidence="9 12" id="KW-1133">Transmembrane helix</keyword>
<feature type="transmembrane region" description="Helical" evidence="12">
    <location>
        <begin position="184"/>
        <end position="206"/>
    </location>
</feature>
<dbReference type="EMBL" id="FZQA01000008">
    <property type="protein sequence ID" value="SNT75352.1"/>
    <property type="molecule type" value="Genomic_DNA"/>
</dbReference>
<dbReference type="GO" id="GO:0009055">
    <property type="term" value="F:electron transfer activity"/>
    <property type="evidence" value="ECO:0007669"/>
    <property type="project" value="UniProtKB-UniRule"/>
</dbReference>
<dbReference type="GO" id="GO:0070069">
    <property type="term" value="C:cytochrome complex"/>
    <property type="evidence" value="ECO:0007669"/>
    <property type="project" value="UniProtKB-UniRule"/>
</dbReference>
<feature type="transmembrane region" description="Helical" evidence="12">
    <location>
        <begin position="96"/>
        <end position="119"/>
    </location>
</feature>
<feature type="transmembrane region" description="Helical" evidence="12">
    <location>
        <begin position="218"/>
        <end position="237"/>
    </location>
</feature>
<dbReference type="PIRSF" id="PIRSF006446">
    <property type="entry name" value="Cyt_quinol_oxidase_1"/>
    <property type="match status" value="1"/>
</dbReference>
<feature type="transmembrane region" description="Helical" evidence="12">
    <location>
        <begin position="409"/>
        <end position="428"/>
    </location>
</feature>
<evidence type="ECO:0000256" key="11">
    <source>
        <dbReference type="ARBA" id="ARBA00023136"/>
    </source>
</evidence>
<evidence type="ECO:0000256" key="4">
    <source>
        <dbReference type="ARBA" id="ARBA00022475"/>
    </source>
</evidence>
<feature type="region of interest" description="Disordered" evidence="13">
    <location>
        <begin position="439"/>
        <end position="474"/>
    </location>
</feature>
<keyword evidence="10 12" id="KW-0408">Iron</keyword>
<protein>
    <submittedName>
        <fullName evidence="14">Cytochrome bd-I ubiquinol oxidase subunit 1 apoprotein</fullName>
    </submittedName>
</protein>
<keyword evidence="4 12" id="KW-1003">Cell membrane</keyword>
<evidence type="ECO:0000256" key="3">
    <source>
        <dbReference type="ARBA" id="ARBA00022448"/>
    </source>
</evidence>
<dbReference type="RefSeq" id="WP_089413123.1">
    <property type="nucleotide sequence ID" value="NZ_FZQA01000008.1"/>
</dbReference>
<dbReference type="GO" id="GO:0046872">
    <property type="term" value="F:metal ion binding"/>
    <property type="evidence" value="ECO:0007669"/>
    <property type="project" value="UniProtKB-UniRule"/>
</dbReference>
<evidence type="ECO:0000256" key="6">
    <source>
        <dbReference type="ARBA" id="ARBA00022692"/>
    </source>
</evidence>
<evidence type="ECO:0000313" key="15">
    <source>
        <dbReference type="Proteomes" id="UP000198346"/>
    </source>
</evidence>
<evidence type="ECO:0000256" key="12">
    <source>
        <dbReference type="PIRNR" id="PIRNR006446"/>
    </source>
</evidence>
<keyword evidence="11 12" id="KW-0472">Membrane</keyword>
<dbReference type="OrthoDB" id="9807042at2"/>
<evidence type="ECO:0000313" key="14">
    <source>
        <dbReference type="EMBL" id="SNT75352.1"/>
    </source>
</evidence>
<dbReference type="GO" id="GO:0019646">
    <property type="term" value="P:aerobic electron transport chain"/>
    <property type="evidence" value="ECO:0007669"/>
    <property type="project" value="InterPro"/>
</dbReference>
<sequence>MEWDALLLSRLQFAFTIAFHIIFPSFTIGLASYLAVLEGLWLKTKREVYKNLYFYWMKIFALAFGMGVVSGVVMSYQFGTNWSVFSDKAGSVIGPLLGYEVLTAFFLEASFLGVMLFGWNRVGPRLHFIATLAVAVGTLISAFWILSANSWMQTPAGYEIAGDGRFIANDWMAVIFNPSFPSRFLHMTAAAYLTTAFAVLGAAGWLALKGEDGPGARVMRRMAVLLIAVLAPAQLLIGHESGVVAHEYQPAKVAAMEGWWETKEGQPTILFAVPDGRSERNRFEVGIPGLGSWVVAGDAGAELEGLKAFPPEERPPVGVVFWSFRIMVAIGLLMIAMGLAGAVLWIRNRLDGAKLFHRAAVLMGPSGFIAVLAGWTAAEVGRQPYVVYGALRTADAVSPVGAGQVGASLLVYMVVYAIVFSAGALYILRIMRRGPEQEGAPIALRGPRAPATPLASSDDDDGGDGLRPAPQPAE</sequence>
<feature type="transmembrane region" description="Helical" evidence="12">
    <location>
        <begin position="126"/>
        <end position="146"/>
    </location>
</feature>
<evidence type="ECO:0000256" key="8">
    <source>
        <dbReference type="ARBA" id="ARBA00022982"/>
    </source>
</evidence>
<reference evidence="14 15" key="1">
    <citation type="submission" date="2017-07" db="EMBL/GenBank/DDBJ databases">
        <authorList>
            <person name="Sun Z.S."/>
            <person name="Albrecht U."/>
            <person name="Echele G."/>
            <person name="Lee C.C."/>
        </authorList>
    </citation>
    <scope>NUCLEOTIDE SEQUENCE [LARGE SCALE GENOMIC DNA]</scope>
    <source>
        <strain evidence="14 15">CGMCC 1.12710</strain>
    </source>
</reference>
<keyword evidence="5 12" id="KW-0349">Heme</keyword>
<accession>A0A239PZJ4</accession>
<comment type="subcellular location">
    <subcellularLocation>
        <location evidence="12">Cell inner membrane</location>
    </subcellularLocation>
    <subcellularLocation>
        <location evidence="1">Cell membrane</location>
        <topology evidence="1">Multi-pass membrane protein</topology>
    </subcellularLocation>
</comment>
<comment type="similarity">
    <text evidence="2 12">Belongs to the cytochrome ubiquinol oxidase subunit 1 family.</text>
</comment>
<evidence type="ECO:0000256" key="7">
    <source>
        <dbReference type="ARBA" id="ARBA00022723"/>
    </source>
</evidence>
<evidence type="ECO:0000256" key="5">
    <source>
        <dbReference type="ARBA" id="ARBA00022617"/>
    </source>
</evidence>
<evidence type="ECO:0000256" key="13">
    <source>
        <dbReference type="SAM" id="MobiDB-lite"/>
    </source>
</evidence>
<keyword evidence="7 12" id="KW-0479">Metal-binding</keyword>
<gene>
    <name evidence="14" type="ORF">SAMN06297382_2694</name>
</gene>
<dbReference type="Pfam" id="PF01654">
    <property type="entry name" value="Cyt_bd_oxida_I"/>
    <property type="match status" value="1"/>
</dbReference>
<organism evidence="14 15">
    <name type="scientific">Amphiplicatus metriothermophilus</name>
    <dbReference type="NCBI Taxonomy" id="1519374"/>
    <lineage>
        <taxon>Bacteria</taxon>
        <taxon>Pseudomonadati</taxon>
        <taxon>Pseudomonadota</taxon>
        <taxon>Alphaproteobacteria</taxon>
        <taxon>Parvularculales</taxon>
        <taxon>Parvularculaceae</taxon>
        <taxon>Amphiplicatus</taxon>
    </lineage>
</organism>
<evidence type="ECO:0000256" key="10">
    <source>
        <dbReference type="ARBA" id="ARBA00023004"/>
    </source>
</evidence>
<keyword evidence="8 12" id="KW-0249">Electron transport</keyword>
<dbReference type="GO" id="GO:0020037">
    <property type="term" value="F:heme binding"/>
    <property type="evidence" value="ECO:0007669"/>
    <property type="project" value="TreeGrafter"/>
</dbReference>
<feature type="transmembrane region" description="Helical" evidence="12">
    <location>
        <begin position="53"/>
        <end position="76"/>
    </location>
</feature>
<feature type="transmembrane region" description="Helical" evidence="12">
    <location>
        <begin position="358"/>
        <end position="378"/>
    </location>
</feature>
<dbReference type="GO" id="GO:0016682">
    <property type="term" value="F:oxidoreductase activity, acting on diphenols and related substances as donors, oxygen as acceptor"/>
    <property type="evidence" value="ECO:0007669"/>
    <property type="project" value="TreeGrafter"/>
</dbReference>
<feature type="transmembrane region" description="Helical" evidence="12">
    <location>
        <begin position="319"/>
        <end position="346"/>
    </location>
</feature>
<evidence type="ECO:0000256" key="9">
    <source>
        <dbReference type="ARBA" id="ARBA00022989"/>
    </source>
</evidence>
<keyword evidence="6 12" id="KW-0812">Transmembrane</keyword>
<dbReference type="PANTHER" id="PTHR30365">
    <property type="entry name" value="CYTOCHROME D UBIQUINOL OXIDASE"/>
    <property type="match status" value="1"/>
</dbReference>
<keyword evidence="3 12" id="KW-0813">Transport</keyword>
<keyword evidence="15" id="KW-1185">Reference proteome</keyword>
<dbReference type="AlphaFoldDB" id="A0A239PZJ4"/>